<dbReference type="InterPro" id="IPR021683">
    <property type="entry name" value="DUF3267"/>
</dbReference>
<name>A0ABR8RAW1_9BACI</name>
<evidence type="ECO:0000256" key="1">
    <source>
        <dbReference type="SAM" id="Phobius"/>
    </source>
</evidence>
<keyword evidence="1" id="KW-0812">Transmembrane</keyword>
<feature type="transmembrane region" description="Helical" evidence="1">
    <location>
        <begin position="146"/>
        <end position="165"/>
    </location>
</feature>
<comment type="caution">
    <text evidence="2">The sequence shown here is derived from an EMBL/GenBank/DDBJ whole genome shotgun (WGS) entry which is preliminary data.</text>
</comment>
<sequence>MYICIKGGIVLEKKDSILTIIEIDIKKVAWQSLWMTIVFSLLGLIIYILVYKEFEINFSLLGIFLFLIGYLLLIVLHEAFHLIGFWAFGKVPWNKMDYGVNLKLGVAYATTSIPIPNKSMKKALLLPFWTTGIIPMLFGYGIESPLLVLLGAWLVAGAAGDFAMYRKLRKYPNDILIKDDPALPILYVIEENRSA</sequence>
<keyword evidence="3" id="KW-1185">Reference proteome</keyword>
<gene>
    <name evidence="2" type="ORF">H9650_12240</name>
</gene>
<accession>A0ABR8RAW1</accession>
<dbReference type="EMBL" id="JACSQO010000006">
    <property type="protein sequence ID" value="MBD7944886.1"/>
    <property type="molecule type" value="Genomic_DNA"/>
</dbReference>
<evidence type="ECO:0000313" key="2">
    <source>
        <dbReference type="EMBL" id="MBD7944886.1"/>
    </source>
</evidence>
<dbReference type="Proteomes" id="UP000640786">
    <property type="component" value="Unassembled WGS sequence"/>
</dbReference>
<evidence type="ECO:0000313" key="3">
    <source>
        <dbReference type="Proteomes" id="UP000640786"/>
    </source>
</evidence>
<proteinExistence type="predicted"/>
<keyword evidence="1" id="KW-0472">Membrane</keyword>
<protein>
    <submittedName>
        <fullName evidence="2">DUF3267 domain-containing protein</fullName>
    </submittedName>
</protein>
<feature type="transmembrane region" description="Helical" evidence="1">
    <location>
        <begin position="63"/>
        <end position="88"/>
    </location>
</feature>
<organism evidence="2 3">
    <name type="scientific">Psychrobacillus faecigallinarum</name>
    <dbReference type="NCBI Taxonomy" id="2762235"/>
    <lineage>
        <taxon>Bacteria</taxon>
        <taxon>Bacillati</taxon>
        <taxon>Bacillota</taxon>
        <taxon>Bacilli</taxon>
        <taxon>Bacillales</taxon>
        <taxon>Bacillaceae</taxon>
        <taxon>Psychrobacillus</taxon>
    </lineage>
</organism>
<feature type="transmembrane region" description="Helical" evidence="1">
    <location>
        <begin position="123"/>
        <end position="140"/>
    </location>
</feature>
<reference evidence="2 3" key="1">
    <citation type="submission" date="2020-08" db="EMBL/GenBank/DDBJ databases">
        <title>A Genomic Blueprint of the Chicken Gut Microbiome.</title>
        <authorList>
            <person name="Gilroy R."/>
            <person name="Ravi A."/>
            <person name="Getino M."/>
            <person name="Pursley I."/>
            <person name="Horton D.L."/>
            <person name="Alikhan N.-F."/>
            <person name="Baker D."/>
            <person name="Gharbi K."/>
            <person name="Hall N."/>
            <person name="Watson M."/>
            <person name="Adriaenssens E.M."/>
            <person name="Foster-Nyarko E."/>
            <person name="Jarju S."/>
            <person name="Secka A."/>
            <person name="Antonio M."/>
            <person name="Oren A."/>
            <person name="Chaudhuri R."/>
            <person name="La Ragione R.M."/>
            <person name="Hildebrand F."/>
            <person name="Pallen M.J."/>
        </authorList>
    </citation>
    <scope>NUCLEOTIDE SEQUENCE [LARGE SCALE GENOMIC DNA]</scope>
    <source>
        <strain evidence="2 3">Sa2BUA9</strain>
    </source>
</reference>
<feature type="transmembrane region" description="Helical" evidence="1">
    <location>
        <begin position="33"/>
        <end position="51"/>
    </location>
</feature>
<dbReference type="Pfam" id="PF11667">
    <property type="entry name" value="DUF3267"/>
    <property type="match status" value="1"/>
</dbReference>
<keyword evidence="1" id="KW-1133">Transmembrane helix</keyword>